<name>A0ACB9T7X1_HOLOL</name>
<protein>
    <submittedName>
        <fullName evidence="1">Oxidoreductase glyr1-related</fullName>
    </submittedName>
</protein>
<evidence type="ECO:0000313" key="1">
    <source>
        <dbReference type="EMBL" id="KAI4462930.1"/>
    </source>
</evidence>
<dbReference type="EMBL" id="CM043018">
    <property type="protein sequence ID" value="KAI4462930.1"/>
    <property type="molecule type" value="Genomic_DNA"/>
</dbReference>
<proteinExistence type="predicted"/>
<keyword evidence="2" id="KW-1185">Reference proteome</keyword>
<evidence type="ECO:0000313" key="2">
    <source>
        <dbReference type="Proteomes" id="UP001056778"/>
    </source>
</evidence>
<sequence>MHVSLYKILDRNPIWYSSQITYNIKLKPDYVKQVKQSRSIFALEQYKRLRIVVKQQLTIAYKDYVLNSEASIIEDPQKFCAFVHNKAGKSGIPSTVTYDDST</sequence>
<accession>A0ACB9T7X1</accession>
<reference evidence="1" key="1">
    <citation type="submission" date="2022-04" db="EMBL/GenBank/DDBJ databases">
        <title>Chromosome-scale genome assembly of Holotrichia oblita Faldermann.</title>
        <authorList>
            <person name="Rongchong L."/>
        </authorList>
    </citation>
    <scope>NUCLEOTIDE SEQUENCE</scope>
    <source>
        <strain evidence="1">81SQS9</strain>
    </source>
</reference>
<gene>
    <name evidence="1" type="ORF">MML48_4g00012128</name>
</gene>
<organism evidence="1 2">
    <name type="scientific">Holotrichia oblita</name>
    <name type="common">Chafer beetle</name>
    <dbReference type="NCBI Taxonomy" id="644536"/>
    <lineage>
        <taxon>Eukaryota</taxon>
        <taxon>Metazoa</taxon>
        <taxon>Ecdysozoa</taxon>
        <taxon>Arthropoda</taxon>
        <taxon>Hexapoda</taxon>
        <taxon>Insecta</taxon>
        <taxon>Pterygota</taxon>
        <taxon>Neoptera</taxon>
        <taxon>Endopterygota</taxon>
        <taxon>Coleoptera</taxon>
        <taxon>Polyphaga</taxon>
        <taxon>Scarabaeiformia</taxon>
        <taxon>Scarabaeidae</taxon>
        <taxon>Melolonthinae</taxon>
        <taxon>Holotrichia</taxon>
    </lineage>
</organism>
<dbReference type="Proteomes" id="UP001056778">
    <property type="component" value="Chromosome 4"/>
</dbReference>
<comment type="caution">
    <text evidence="1">The sequence shown here is derived from an EMBL/GenBank/DDBJ whole genome shotgun (WGS) entry which is preliminary data.</text>
</comment>